<evidence type="ECO:0000256" key="1">
    <source>
        <dbReference type="SAM" id="MobiDB-lite"/>
    </source>
</evidence>
<organism evidence="2 3">
    <name type="scientific">Marasmius tenuissimus</name>
    <dbReference type="NCBI Taxonomy" id="585030"/>
    <lineage>
        <taxon>Eukaryota</taxon>
        <taxon>Fungi</taxon>
        <taxon>Dikarya</taxon>
        <taxon>Basidiomycota</taxon>
        <taxon>Agaricomycotina</taxon>
        <taxon>Agaricomycetes</taxon>
        <taxon>Agaricomycetidae</taxon>
        <taxon>Agaricales</taxon>
        <taxon>Marasmiineae</taxon>
        <taxon>Marasmiaceae</taxon>
        <taxon>Marasmius</taxon>
    </lineage>
</organism>
<evidence type="ECO:0000313" key="3">
    <source>
        <dbReference type="Proteomes" id="UP001437256"/>
    </source>
</evidence>
<comment type="caution">
    <text evidence="2">The sequence shown here is derived from an EMBL/GenBank/DDBJ whole genome shotgun (WGS) entry which is preliminary data.</text>
</comment>
<protein>
    <submittedName>
        <fullName evidence="2">Uncharacterized protein</fullName>
    </submittedName>
</protein>
<evidence type="ECO:0000313" key="2">
    <source>
        <dbReference type="EMBL" id="KAL0056591.1"/>
    </source>
</evidence>
<name>A0ABR2Z578_9AGAR</name>
<proteinExistence type="predicted"/>
<feature type="region of interest" description="Disordered" evidence="1">
    <location>
        <begin position="1"/>
        <end position="31"/>
    </location>
</feature>
<sequence>VDEGSRETIPGSQNPSFPPQLTEGSSSMDVDMEDCSDRMANLRVEAMLMDE</sequence>
<dbReference type="EMBL" id="JBBXMP010001252">
    <property type="protein sequence ID" value="KAL0056591.1"/>
    <property type="molecule type" value="Genomic_DNA"/>
</dbReference>
<dbReference type="Proteomes" id="UP001437256">
    <property type="component" value="Unassembled WGS sequence"/>
</dbReference>
<accession>A0ABR2Z578</accession>
<keyword evidence="3" id="KW-1185">Reference proteome</keyword>
<gene>
    <name evidence="2" type="ORF">AAF712_016803</name>
</gene>
<reference evidence="2 3" key="1">
    <citation type="submission" date="2024-05" db="EMBL/GenBank/DDBJ databases">
        <title>A draft genome resource for the thread blight pathogen Marasmius tenuissimus strain MS-2.</title>
        <authorList>
            <person name="Yulfo-Soto G.E."/>
            <person name="Baruah I.K."/>
            <person name="Amoako-Attah I."/>
            <person name="Bukari Y."/>
            <person name="Meinhardt L.W."/>
            <person name="Bailey B.A."/>
            <person name="Cohen S.P."/>
        </authorList>
    </citation>
    <scope>NUCLEOTIDE SEQUENCE [LARGE SCALE GENOMIC DNA]</scope>
    <source>
        <strain evidence="2 3">MS-2</strain>
    </source>
</reference>
<feature type="non-terminal residue" evidence="2">
    <location>
        <position position="1"/>
    </location>
</feature>